<dbReference type="PROSITE" id="PS50112">
    <property type="entry name" value="PAS"/>
    <property type="match status" value="2"/>
</dbReference>
<dbReference type="InterPro" id="IPR036097">
    <property type="entry name" value="HisK_dim/P_sf"/>
</dbReference>
<evidence type="ECO:0000313" key="12">
    <source>
        <dbReference type="EMBL" id="MFC0408429.1"/>
    </source>
</evidence>
<dbReference type="EC" id="2.7.13.3" evidence="2"/>
<dbReference type="PROSITE" id="PS50109">
    <property type="entry name" value="HIS_KIN"/>
    <property type="match status" value="1"/>
</dbReference>
<feature type="domain" description="Response regulatory" evidence="9">
    <location>
        <begin position="534"/>
        <end position="647"/>
    </location>
</feature>
<sequence length="782" mass="87377">MTTPPEAPATEAPAGPVPAEPGARDFHAMLDALPQLAWMTDEHGGIVWYNQRWYDYTGLDLAAMRGWGWRRVHHPDHVERVSDTFRLAMERGQVWEDTFPLRRHDGEYRWFLSRAEPMKDAQGRILRWFGTNTDITERRDHDAELYRSERRFRSLVSAVAAIVWTTPGSGEMEHEQPAWSEYTGQSFEQLRGWGWLDAVHPDDRARTVEVWTRAVEAVEPYALEHRVRRYCGAYRWMQVRAAPVLNARGELREWVGIHADIEERKRRDAELADARDAAEAANRAKSQFIANMSHELRTPLSAVIGYSEMLEEEVEDLGEQHLLTDLRKINANARHLLALISDVLDLSKIEANRMTVYAETFDVAELVSGVASTVDSLVRKRDNELVVEARNLLGTMHSDSTKLRQCLFNLLGNAAKFTEKGRIGLSAERTVEAGRDWLVFRVSDTGIGMNPEQLGRLFQRFTQADESTTRKFGGTGLGLAITRGFAELMGGTITADSEEGSGTTFTLRLPALYEEPATALAGPAPKGLEAGGDLVLVVDDDPAVRELMSRFLHREGFQVRVTGDGRSGLALARLLKPRVILLDVMMPQMDGWSVLSSIRGDAELAGTPVVMISFVNEPSLAQALGASDYLTKPVEWDQLQAVMRRYRTCGQECGEILVIDDDPGSRERLETILRRQGLPVRTAENGAVGLEAVAQSRPSLILLDLMMPQMDGFTFLERLRAEPAWATIPVVVLTAKQIDAEDMRRLDGKADRLVSKGTMDLRTLVGQLRTLIPAAEETSDAG</sequence>
<dbReference type="InterPro" id="IPR003594">
    <property type="entry name" value="HATPase_dom"/>
</dbReference>
<dbReference type="CDD" id="cd16922">
    <property type="entry name" value="HATPase_EvgS-ArcB-TorS-like"/>
    <property type="match status" value="1"/>
</dbReference>
<dbReference type="InterPro" id="IPR013655">
    <property type="entry name" value="PAS_fold_3"/>
</dbReference>
<evidence type="ECO:0000259" key="9">
    <source>
        <dbReference type="PROSITE" id="PS50110"/>
    </source>
</evidence>
<evidence type="ECO:0000259" key="8">
    <source>
        <dbReference type="PROSITE" id="PS50109"/>
    </source>
</evidence>
<dbReference type="SMART" id="SM00387">
    <property type="entry name" value="HATPase_c"/>
    <property type="match status" value="1"/>
</dbReference>
<evidence type="ECO:0000259" key="11">
    <source>
        <dbReference type="PROSITE" id="PS50113"/>
    </source>
</evidence>
<dbReference type="InterPro" id="IPR013656">
    <property type="entry name" value="PAS_4"/>
</dbReference>
<dbReference type="Pfam" id="PF08447">
    <property type="entry name" value="PAS_3"/>
    <property type="match status" value="1"/>
</dbReference>
<evidence type="ECO:0000256" key="4">
    <source>
        <dbReference type="ARBA" id="ARBA00022679"/>
    </source>
</evidence>
<dbReference type="SMART" id="SM00091">
    <property type="entry name" value="PAS"/>
    <property type="match status" value="2"/>
</dbReference>
<feature type="region of interest" description="Disordered" evidence="7">
    <location>
        <begin position="1"/>
        <end position="23"/>
    </location>
</feature>
<dbReference type="SMART" id="SM00448">
    <property type="entry name" value="REC"/>
    <property type="match status" value="2"/>
</dbReference>
<keyword evidence="5" id="KW-0418">Kinase</keyword>
<dbReference type="PROSITE" id="PS50110">
    <property type="entry name" value="RESPONSE_REGULATORY"/>
    <property type="match status" value="2"/>
</dbReference>
<feature type="domain" description="PAS" evidence="10">
    <location>
        <begin position="148"/>
        <end position="218"/>
    </location>
</feature>
<dbReference type="SMART" id="SM00086">
    <property type="entry name" value="PAC"/>
    <property type="match status" value="2"/>
</dbReference>
<dbReference type="InterPro" id="IPR001789">
    <property type="entry name" value="Sig_transdc_resp-reg_receiver"/>
</dbReference>
<name>A0ABV6JRS7_9PROT</name>
<evidence type="ECO:0000256" key="3">
    <source>
        <dbReference type="ARBA" id="ARBA00022553"/>
    </source>
</evidence>
<dbReference type="Gene3D" id="3.30.450.20">
    <property type="entry name" value="PAS domain"/>
    <property type="match status" value="2"/>
</dbReference>
<dbReference type="PROSITE" id="PS50113">
    <property type="entry name" value="PAC"/>
    <property type="match status" value="2"/>
</dbReference>
<feature type="domain" description="Response regulatory" evidence="9">
    <location>
        <begin position="655"/>
        <end position="771"/>
    </location>
</feature>
<feature type="modified residue" description="4-aspartylphosphate" evidence="6">
    <location>
        <position position="704"/>
    </location>
</feature>
<feature type="domain" description="Histidine kinase" evidence="8">
    <location>
        <begin position="291"/>
        <end position="513"/>
    </location>
</feature>
<dbReference type="SUPFAM" id="SSF52172">
    <property type="entry name" value="CheY-like"/>
    <property type="match status" value="2"/>
</dbReference>
<feature type="domain" description="PAS" evidence="10">
    <location>
        <begin position="22"/>
        <end position="92"/>
    </location>
</feature>
<feature type="domain" description="PAC" evidence="11">
    <location>
        <begin position="95"/>
        <end position="147"/>
    </location>
</feature>
<dbReference type="EMBL" id="JBHLUN010000006">
    <property type="protein sequence ID" value="MFC0408429.1"/>
    <property type="molecule type" value="Genomic_DNA"/>
</dbReference>
<evidence type="ECO:0000313" key="13">
    <source>
        <dbReference type="Proteomes" id="UP001589865"/>
    </source>
</evidence>
<evidence type="ECO:0000256" key="7">
    <source>
        <dbReference type="SAM" id="MobiDB-lite"/>
    </source>
</evidence>
<dbReference type="NCBIfam" id="TIGR00229">
    <property type="entry name" value="sensory_box"/>
    <property type="match status" value="2"/>
</dbReference>
<dbReference type="Pfam" id="PF08448">
    <property type="entry name" value="PAS_4"/>
    <property type="match status" value="1"/>
</dbReference>
<dbReference type="PANTHER" id="PTHR43047">
    <property type="entry name" value="TWO-COMPONENT HISTIDINE PROTEIN KINASE"/>
    <property type="match status" value="1"/>
</dbReference>
<dbReference type="InterPro" id="IPR004358">
    <property type="entry name" value="Sig_transdc_His_kin-like_C"/>
</dbReference>
<dbReference type="SUPFAM" id="SSF55785">
    <property type="entry name" value="PYP-like sensor domain (PAS domain)"/>
    <property type="match status" value="2"/>
</dbReference>
<proteinExistence type="predicted"/>
<evidence type="ECO:0000256" key="1">
    <source>
        <dbReference type="ARBA" id="ARBA00000085"/>
    </source>
</evidence>
<dbReference type="Pfam" id="PF00512">
    <property type="entry name" value="HisKA"/>
    <property type="match status" value="1"/>
</dbReference>
<accession>A0ABV6JRS7</accession>
<evidence type="ECO:0000256" key="6">
    <source>
        <dbReference type="PROSITE-ProRule" id="PRU00169"/>
    </source>
</evidence>
<evidence type="ECO:0000256" key="5">
    <source>
        <dbReference type="ARBA" id="ARBA00022777"/>
    </source>
</evidence>
<dbReference type="PANTHER" id="PTHR43047:SF72">
    <property type="entry name" value="OSMOSENSING HISTIDINE PROTEIN KINASE SLN1"/>
    <property type="match status" value="1"/>
</dbReference>
<feature type="compositionally biased region" description="Low complexity" evidence="7">
    <location>
        <begin position="1"/>
        <end position="14"/>
    </location>
</feature>
<dbReference type="InterPro" id="IPR036890">
    <property type="entry name" value="HATPase_C_sf"/>
</dbReference>
<comment type="caution">
    <text evidence="12">The sequence shown here is derived from an EMBL/GenBank/DDBJ whole genome shotgun (WGS) entry which is preliminary data.</text>
</comment>
<dbReference type="PRINTS" id="PR00344">
    <property type="entry name" value="BCTRLSENSOR"/>
</dbReference>
<dbReference type="InterPro" id="IPR000700">
    <property type="entry name" value="PAS-assoc_C"/>
</dbReference>
<reference evidence="12 13" key="1">
    <citation type="submission" date="2024-09" db="EMBL/GenBank/DDBJ databases">
        <authorList>
            <person name="Sun Q."/>
            <person name="Mori K."/>
        </authorList>
    </citation>
    <scope>NUCLEOTIDE SEQUENCE [LARGE SCALE GENOMIC DNA]</scope>
    <source>
        <strain evidence="12 13">TBRC 5777</strain>
    </source>
</reference>
<dbReference type="SUPFAM" id="SSF47384">
    <property type="entry name" value="Homodimeric domain of signal transducing histidine kinase"/>
    <property type="match status" value="1"/>
</dbReference>
<gene>
    <name evidence="12" type="ORF">ACFFGY_09235</name>
</gene>
<dbReference type="InterPro" id="IPR001610">
    <property type="entry name" value="PAC"/>
</dbReference>
<dbReference type="SUPFAM" id="SSF55874">
    <property type="entry name" value="ATPase domain of HSP90 chaperone/DNA topoisomerase II/histidine kinase"/>
    <property type="match status" value="1"/>
</dbReference>
<dbReference type="SMART" id="SM00388">
    <property type="entry name" value="HisKA"/>
    <property type="match status" value="1"/>
</dbReference>
<organism evidence="12 13">
    <name type="scientific">Roseomonas elaeocarpi</name>
    <dbReference type="NCBI Taxonomy" id="907779"/>
    <lineage>
        <taxon>Bacteria</taxon>
        <taxon>Pseudomonadati</taxon>
        <taxon>Pseudomonadota</taxon>
        <taxon>Alphaproteobacteria</taxon>
        <taxon>Acetobacterales</taxon>
        <taxon>Roseomonadaceae</taxon>
        <taxon>Roseomonas</taxon>
    </lineage>
</organism>
<dbReference type="CDD" id="cd00130">
    <property type="entry name" value="PAS"/>
    <property type="match status" value="2"/>
</dbReference>
<dbReference type="Pfam" id="PF00072">
    <property type="entry name" value="Response_reg"/>
    <property type="match status" value="2"/>
</dbReference>
<protein>
    <recommendedName>
        <fullName evidence="2">histidine kinase</fullName>
        <ecNumber evidence="2">2.7.13.3</ecNumber>
    </recommendedName>
</protein>
<evidence type="ECO:0000259" key="10">
    <source>
        <dbReference type="PROSITE" id="PS50112"/>
    </source>
</evidence>
<feature type="modified residue" description="4-aspartylphosphate" evidence="6">
    <location>
        <position position="583"/>
    </location>
</feature>
<keyword evidence="4" id="KW-0808">Transferase</keyword>
<dbReference type="Pfam" id="PF02518">
    <property type="entry name" value="HATPase_c"/>
    <property type="match status" value="1"/>
</dbReference>
<keyword evidence="13" id="KW-1185">Reference proteome</keyword>
<dbReference type="CDD" id="cd00082">
    <property type="entry name" value="HisKA"/>
    <property type="match status" value="1"/>
</dbReference>
<dbReference type="InterPro" id="IPR000014">
    <property type="entry name" value="PAS"/>
</dbReference>
<keyword evidence="3 6" id="KW-0597">Phosphoprotein</keyword>
<dbReference type="Gene3D" id="3.40.50.2300">
    <property type="match status" value="2"/>
</dbReference>
<dbReference type="Proteomes" id="UP001589865">
    <property type="component" value="Unassembled WGS sequence"/>
</dbReference>
<dbReference type="InterPro" id="IPR005467">
    <property type="entry name" value="His_kinase_dom"/>
</dbReference>
<dbReference type="InterPro" id="IPR011006">
    <property type="entry name" value="CheY-like_superfamily"/>
</dbReference>
<feature type="domain" description="PAC" evidence="11">
    <location>
        <begin position="221"/>
        <end position="273"/>
    </location>
</feature>
<comment type="catalytic activity">
    <reaction evidence="1">
        <text>ATP + protein L-histidine = ADP + protein N-phospho-L-histidine.</text>
        <dbReference type="EC" id="2.7.13.3"/>
    </reaction>
</comment>
<dbReference type="InterPro" id="IPR035965">
    <property type="entry name" value="PAS-like_dom_sf"/>
</dbReference>
<dbReference type="InterPro" id="IPR003661">
    <property type="entry name" value="HisK_dim/P_dom"/>
</dbReference>
<dbReference type="Gene3D" id="1.10.287.130">
    <property type="match status" value="1"/>
</dbReference>
<evidence type="ECO:0000256" key="2">
    <source>
        <dbReference type="ARBA" id="ARBA00012438"/>
    </source>
</evidence>
<dbReference type="RefSeq" id="WP_377044182.1">
    <property type="nucleotide sequence ID" value="NZ_JBHLUN010000006.1"/>
</dbReference>
<dbReference type="Gene3D" id="3.30.565.10">
    <property type="entry name" value="Histidine kinase-like ATPase, C-terminal domain"/>
    <property type="match status" value="1"/>
</dbReference>